<keyword evidence="5" id="KW-1185">Reference proteome</keyword>
<dbReference type="AlphaFoldDB" id="A0A3D9HV43"/>
<dbReference type="EMBL" id="QRDW01000001">
    <property type="protein sequence ID" value="RED53368.1"/>
    <property type="molecule type" value="Genomic_DNA"/>
</dbReference>
<evidence type="ECO:0000256" key="1">
    <source>
        <dbReference type="ARBA" id="ARBA00006407"/>
    </source>
</evidence>
<dbReference type="Pfam" id="PF03981">
    <property type="entry name" value="Ubiq_cyt_C_chap"/>
    <property type="match status" value="1"/>
</dbReference>
<name>A0A3D9HV43_9PROT</name>
<dbReference type="InterPro" id="IPR007129">
    <property type="entry name" value="Ubiqinol_cyt_c_chaperone_CPB3"/>
</dbReference>
<dbReference type="OrthoDB" id="7158889at2"/>
<dbReference type="InterPro" id="IPR014569">
    <property type="entry name" value="Ubq_cyt-c_CBP3-rel"/>
</dbReference>
<dbReference type="Proteomes" id="UP000256845">
    <property type="component" value="Unassembled WGS sequence"/>
</dbReference>
<accession>A0A3D9HV43</accession>
<evidence type="ECO:0000313" key="4">
    <source>
        <dbReference type="EMBL" id="RED53368.1"/>
    </source>
</evidence>
<evidence type="ECO:0000256" key="2">
    <source>
        <dbReference type="ARBA" id="ARBA00006436"/>
    </source>
</evidence>
<dbReference type="PANTHER" id="PTHR12184">
    <property type="entry name" value="UBIQUINOL-CYTOCHROME C REDUCTASE COMPLEX ASSEMBLY FACTOR 1 FAMILY MEMBER"/>
    <property type="match status" value="1"/>
</dbReference>
<comment type="caution">
    <text evidence="4">The sequence shown here is derived from an EMBL/GenBank/DDBJ whole genome shotgun (WGS) entry which is preliminary data.</text>
</comment>
<protein>
    <submittedName>
        <fullName evidence="4">Cytochrome b pre-mRNA-processing protein 3</fullName>
    </submittedName>
</protein>
<evidence type="ECO:0000259" key="3">
    <source>
        <dbReference type="Pfam" id="PF03981"/>
    </source>
</evidence>
<gene>
    <name evidence="4" type="ORF">DFP90_101156</name>
</gene>
<proteinExistence type="inferred from homology"/>
<dbReference type="RefSeq" id="WP_115934521.1">
    <property type="nucleotide sequence ID" value="NZ_QRDW01000001.1"/>
</dbReference>
<sequence length="182" mass="20642">MLNWAKNLLLRRPENELAGKLYQDVVEQARQVAFYRDYGVADSVDGRFDMIAIHLFLLLERLREEKTIRPVTQALVNLVISDMDSSLREMGASDMSVGKKVQKMARALYGRIEAYQTAYEENDDSMLADAVLRNVYRREEGDRAGAEAISSYMKAQSRHLSQLPLDGFAKGEIGYTKEGLSQ</sequence>
<feature type="domain" description="Ubiquinol-cytochrome c chaperone" evidence="3">
    <location>
        <begin position="37"/>
        <end position="172"/>
    </location>
</feature>
<dbReference type="InterPro" id="IPR021150">
    <property type="entry name" value="Ubiq_cyt_c_chap"/>
</dbReference>
<comment type="similarity">
    <text evidence="1">Belongs to the CBP3 family.</text>
</comment>
<organism evidence="4 5">
    <name type="scientific">Aestuariispira insulae</name>
    <dbReference type="NCBI Taxonomy" id="1461337"/>
    <lineage>
        <taxon>Bacteria</taxon>
        <taxon>Pseudomonadati</taxon>
        <taxon>Pseudomonadota</taxon>
        <taxon>Alphaproteobacteria</taxon>
        <taxon>Rhodospirillales</taxon>
        <taxon>Kiloniellaceae</taxon>
        <taxon>Aestuariispira</taxon>
    </lineage>
</organism>
<reference evidence="4 5" key="1">
    <citation type="submission" date="2018-07" db="EMBL/GenBank/DDBJ databases">
        <title>Genomic Encyclopedia of Type Strains, Phase III (KMG-III): the genomes of soil and plant-associated and newly described type strains.</title>
        <authorList>
            <person name="Whitman W."/>
        </authorList>
    </citation>
    <scope>NUCLEOTIDE SEQUENCE [LARGE SCALE GENOMIC DNA]</scope>
    <source>
        <strain evidence="4 5">CECT 8488</strain>
    </source>
</reference>
<evidence type="ECO:0000313" key="5">
    <source>
        <dbReference type="Proteomes" id="UP000256845"/>
    </source>
</evidence>
<dbReference type="PANTHER" id="PTHR12184:SF1">
    <property type="entry name" value="UBIQUINOL-CYTOCHROME-C REDUCTASE COMPLEX ASSEMBLY FACTOR 1"/>
    <property type="match status" value="1"/>
</dbReference>
<comment type="similarity">
    <text evidence="2">Belongs to the UPF0174 family.</text>
</comment>
<dbReference type="PIRSF" id="PIRSF032079">
    <property type="entry name" value="UCP032079"/>
    <property type="match status" value="1"/>
</dbReference>